<evidence type="ECO:0000313" key="2">
    <source>
        <dbReference type="Proteomes" id="UP000580250"/>
    </source>
</evidence>
<sequence length="97" mass="10893">MPSHVQSSATCPHGKVFNRTMNLTHPQQIQIKYKLVAEHNIGRGGTAVVHHAYWPAAQRCIALKNAQLGSGTREVAILEHFNRLAENERNHIIKMFA</sequence>
<dbReference type="Gene3D" id="3.30.200.20">
    <property type="entry name" value="Phosphorylase Kinase, domain 1"/>
    <property type="match status" value="1"/>
</dbReference>
<dbReference type="AlphaFoldDB" id="A0A6V7UL37"/>
<dbReference type="EMBL" id="CAJEWN010000081">
    <property type="protein sequence ID" value="CAD2160779.1"/>
    <property type="molecule type" value="Genomic_DNA"/>
</dbReference>
<proteinExistence type="predicted"/>
<protein>
    <submittedName>
        <fullName evidence="1">Uncharacterized protein</fullName>
    </submittedName>
</protein>
<organism evidence="1 2">
    <name type="scientific">Meloidogyne enterolobii</name>
    <name type="common">Root-knot nematode worm</name>
    <name type="synonym">Meloidogyne mayaguensis</name>
    <dbReference type="NCBI Taxonomy" id="390850"/>
    <lineage>
        <taxon>Eukaryota</taxon>
        <taxon>Metazoa</taxon>
        <taxon>Ecdysozoa</taxon>
        <taxon>Nematoda</taxon>
        <taxon>Chromadorea</taxon>
        <taxon>Rhabditida</taxon>
        <taxon>Tylenchina</taxon>
        <taxon>Tylenchomorpha</taxon>
        <taxon>Tylenchoidea</taxon>
        <taxon>Meloidogynidae</taxon>
        <taxon>Meloidogyninae</taxon>
        <taxon>Meloidogyne</taxon>
    </lineage>
</organism>
<comment type="caution">
    <text evidence="1">The sequence shown here is derived from an EMBL/GenBank/DDBJ whole genome shotgun (WGS) entry which is preliminary data.</text>
</comment>
<accession>A0A6V7UL37</accession>
<reference evidence="1 2" key="1">
    <citation type="submission" date="2020-08" db="EMBL/GenBank/DDBJ databases">
        <authorList>
            <person name="Koutsovoulos G."/>
            <person name="Danchin GJ E."/>
        </authorList>
    </citation>
    <scope>NUCLEOTIDE SEQUENCE [LARGE SCALE GENOMIC DNA]</scope>
</reference>
<evidence type="ECO:0000313" key="1">
    <source>
        <dbReference type="EMBL" id="CAD2160779.1"/>
    </source>
</evidence>
<name>A0A6V7UL37_MELEN</name>
<dbReference type="Proteomes" id="UP000580250">
    <property type="component" value="Unassembled WGS sequence"/>
</dbReference>
<gene>
    <name evidence="1" type="ORF">MENT_LOCUS14459</name>
</gene>